<dbReference type="EMBL" id="JAULUE010002064">
    <property type="protein sequence ID" value="KAK5880315.1"/>
    <property type="molecule type" value="Genomic_DNA"/>
</dbReference>
<evidence type="ECO:0000313" key="2">
    <source>
        <dbReference type="EMBL" id="KAK5880315.1"/>
    </source>
</evidence>
<protein>
    <submittedName>
        <fullName evidence="2">Uncharacterized protein</fullName>
    </submittedName>
</protein>
<feature type="region of interest" description="Disordered" evidence="1">
    <location>
        <begin position="77"/>
        <end position="104"/>
    </location>
</feature>
<sequence>MDPLPPAASLLLFVFPPSLPPQLSSQPQPGDPGGIVSLSSCRFSELRNKRSLILIVQETAEGEGGSSGCKMIQLASANPLLSPTPGPDPPPGLNSCPRPHRIPS</sequence>
<name>A0AAN8B881_9TELE</name>
<dbReference type="Proteomes" id="UP001335648">
    <property type="component" value="Unassembled WGS sequence"/>
</dbReference>
<gene>
    <name evidence="2" type="ORF">CesoFtcFv8_023353</name>
</gene>
<organism evidence="2 3">
    <name type="scientific">Champsocephalus esox</name>
    <name type="common">pike icefish</name>
    <dbReference type="NCBI Taxonomy" id="159716"/>
    <lineage>
        <taxon>Eukaryota</taxon>
        <taxon>Metazoa</taxon>
        <taxon>Chordata</taxon>
        <taxon>Craniata</taxon>
        <taxon>Vertebrata</taxon>
        <taxon>Euteleostomi</taxon>
        <taxon>Actinopterygii</taxon>
        <taxon>Neopterygii</taxon>
        <taxon>Teleostei</taxon>
        <taxon>Neoteleostei</taxon>
        <taxon>Acanthomorphata</taxon>
        <taxon>Eupercaria</taxon>
        <taxon>Perciformes</taxon>
        <taxon>Notothenioidei</taxon>
        <taxon>Channichthyidae</taxon>
        <taxon>Champsocephalus</taxon>
    </lineage>
</organism>
<dbReference type="AlphaFoldDB" id="A0AAN8B881"/>
<feature type="compositionally biased region" description="Pro residues" evidence="1">
    <location>
        <begin position="82"/>
        <end position="92"/>
    </location>
</feature>
<evidence type="ECO:0000256" key="1">
    <source>
        <dbReference type="SAM" id="MobiDB-lite"/>
    </source>
</evidence>
<reference evidence="2 3" key="1">
    <citation type="journal article" date="2023" name="Mol. Biol. Evol.">
        <title>Genomics of Secondarily Temperate Adaptation in the Only Non-Antarctic Icefish.</title>
        <authorList>
            <person name="Rivera-Colon A.G."/>
            <person name="Rayamajhi N."/>
            <person name="Minhas B.F."/>
            <person name="Madrigal G."/>
            <person name="Bilyk K.T."/>
            <person name="Yoon V."/>
            <person name="Hune M."/>
            <person name="Gregory S."/>
            <person name="Cheng C.H.C."/>
            <person name="Catchen J.M."/>
        </authorList>
    </citation>
    <scope>NUCLEOTIDE SEQUENCE [LARGE SCALE GENOMIC DNA]</scope>
    <source>
        <strain evidence="2">JC2023a</strain>
    </source>
</reference>
<keyword evidence="3" id="KW-1185">Reference proteome</keyword>
<proteinExistence type="predicted"/>
<comment type="caution">
    <text evidence="2">The sequence shown here is derived from an EMBL/GenBank/DDBJ whole genome shotgun (WGS) entry which is preliminary data.</text>
</comment>
<accession>A0AAN8B881</accession>
<evidence type="ECO:0000313" key="3">
    <source>
        <dbReference type="Proteomes" id="UP001335648"/>
    </source>
</evidence>